<evidence type="ECO:0000256" key="3">
    <source>
        <dbReference type="SAM" id="MobiDB-lite"/>
    </source>
</evidence>
<evidence type="ECO:0000313" key="5">
    <source>
        <dbReference type="Proteomes" id="UP000562984"/>
    </source>
</evidence>
<evidence type="ECO:0000313" key="4">
    <source>
        <dbReference type="EMBL" id="NNG34178.1"/>
    </source>
</evidence>
<reference evidence="4 5" key="1">
    <citation type="submission" date="2020-05" db="EMBL/GenBank/DDBJ databases">
        <title>Nakamurella sp. DB0629 isolated from air conditioner.</title>
        <authorList>
            <person name="Kim D.H."/>
            <person name="Kim D.-U."/>
        </authorList>
    </citation>
    <scope>NUCLEOTIDE SEQUENCE [LARGE SCALE GENOMIC DNA]</scope>
    <source>
        <strain evidence="4 5">DB0629</strain>
    </source>
</reference>
<dbReference type="Pfam" id="PF00378">
    <property type="entry name" value="ECH_1"/>
    <property type="match status" value="1"/>
</dbReference>
<dbReference type="Gene3D" id="3.90.226.10">
    <property type="entry name" value="2-enoyl-CoA Hydratase, Chain A, domain 1"/>
    <property type="match status" value="1"/>
</dbReference>
<dbReference type="EMBL" id="JABEND010000001">
    <property type="protein sequence ID" value="NNG34178.1"/>
    <property type="molecule type" value="Genomic_DNA"/>
</dbReference>
<dbReference type="PANTHER" id="PTHR43459:SF1">
    <property type="entry name" value="EG:BACN32G11.4 PROTEIN"/>
    <property type="match status" value="1"/>
</dbReference>
<accession>A0A849A4X5</accession>
<dbReference type="Proteomes" id="UP000562984">
    <property type="component" value="Unassembled WGS sequence"/>
</dbReference>
<dbReference type="PROSITE" id="PS00166">
    <property type="entry name" value="ENOYL_COA_HYDRATASE"/>
    <property type="match status" value="1"/>
</dbReference>
<comment type="caution">
    <text evidence="4">The sequence shown here is derived from an EMBL/GenBank/DDBJ whole genome shotgun (WGS) entry which is preliminary data.</text>
</comment>
<keyword evidence="5" id="KW-1185">Reference proteome</keyword>
<proteinExistence type="inferred from homology"/>
<dbReference type="InterPro" id="IPR001753">
    <property type="entry name" value="Enoyl-CoA_hydra/iso"/>
</dbReference>
<dbReference type="CDD" id="cd06558">
    <property type="entry name" value="crotonase-like"/>
    <property type="match status" value="1"/>
</dbReference>
<evidence type="ECO:0000256" key="2">
    <source>
        <dbReference type="RuleBase" id="RU003707"/>
    </source>
</evidence>
<comment type="similarity">
    <text evidence="1 2">Belongs to the enoyl-CoA hydratase/isomerase family.</text>
</comment>
<feature type="region of interest" description="Disordered" evidence="3">
    <location>
        <begin position="1"/>
        <end position="29"/>
    </location>
</feature>
<dbReference type="GO" id="GO:0003824">
    <property type="term" value="F:catalytic activity"/>
    <property type="evidence" value="ECO:0007669"/>
    <property type="project" value="InterPro"/>
</dbReference>
<dbReference type="PANTHER" id="PTHR43459">
    <property type="entry name" value="ENOYL-COA HYDRATASE"/>
    <property type="match status" value="1"/>
</dbReference>
<evidence type="ECO:0000256" key="1">
    <source>
        <dbReference type="ARBA" id="ARBA00005254"/>
    </source>
</evidence>
<dbReference type="InterPro" id="IPR029045">
    <property type="entry name" value="ClpP/crotonase-like_dom_sf"/>
</dbReference>
<dbReference type="RefSeq" id="WP_171197864.1">
    <property type="nucleotide sequence ID" value="NZ_JABEND010000001.1"/>
</dbReference>
<dbReference type="SUPFAM" id="SSF52096">
    <property type="entry name" value="ClpP/crotonase"/>
    <property type="match status" value="1"/>
</dbReference>
<protein>
    <submittedName>
        <fullName evidence="4">Enoyl-CoA hydratase</fullName>
    </submittedName>
</protein>
<name>A0A849A4X5_9ACTN</name>
<dbReference type="InterPro" id="IPR014748">
    <property type="entry name" value="Enoyl-CoA_hydra_C"/>
</dbReference>
<sequence length="290" mass="29762">MREPARQAAGNPAAAVPVDSAAAAGPAGPDAPLLVTDDGAVRWLTLNRPAAYNAFDETLKPLLLQAISAAAEDPAVRAVVVTGAGKAFSSGQDLKDHLRLMRDDPARAAATVTEFYNPMISAVRQAPKPVIAAVNGVAAGAGAGLALACDLRIAAESASLRTSFAGVALSADSGLTVTLPRLIGSGRARRMLLLDEPLDAATALAWGAVDRVVPDAELRAAAGELAGRFAAGPTLAYGWMKRSLDVSAESDFAAALDTEARAQLACFGSRDHAAALAAFAEKRRPEFQGR</sequence>
<gene>
    <name evidence="4" type="ORF">HKD39_00285</name>
</gene>
<dbReference type="InterPro" id="IPR018376">
    <property type="entry name" value="Enoyl-CoA_hyd/isom_CS"/>
</dbReference>
<dbReference type="AlphaFoldDB" id="A0A849A4X5"/>
<dbReference type="Gene3D" id="1.10.12.10">
    <property type="entry name" value="Lyase 2-enoyl-coa Hydratase, Chain A, domain 2"/>
    <property type="match status" value="1"/>
</dbReference>
<organism evidence="4 5">
    <name type="scientific">Nakamurella aerolata</name>
    <dbReference type="NCBI Taxonomy" id="1656892"/>
    <lineage>
        <taxon>Bacteria</taxon>
        <taxon>Bacillati</taxon>
        <taxon>Actinomycetota</taxon>
        <taxon>Actinomycetes</taxon>
        <taxon>Nakamurellales</taxon>
        <taxon>Nakamurellaceae</taxon>
        <taxon>Nakamurella</taxon>
    </lineage>
</organism>